<evidence type="ECO:0000313" key="2">
    <source>
        <dbReference type="Proteomes" id="UP001341840"/>
    </source>
</evidence>
<protein>
    <submittedName>
        <fullName evidence="1">Uncharacterized protein</fullName>
    </submittedName>
</protein>
<sequence>MAVGRRTPPPLGRRTPPPLGRRRRLCGCVPPRLHSCSTTTVLFCAFVTVADRTLLLLCRRRRVHVSRAPPFLPPLPAPSARAPLFLPHCLASVSATLCNSSAPPWRHPLPPSLSLQLCRLCILNLAVLLK</sequence>
<reference evidence="1 2" key="1">
    <citation type="journal article" date="2023" name="Plants (Basel)">
        <title>Bridging the Gap: Combining Genomics and Transcriptomics Approaches to Understand Stylosanthes scabra, an Orphan Legume from the Brazilian Caatinga.</title>
        <authorList>
            <person name="Ferreira-Neto J.R.C."/>
            <person name="da Silva M.D."/>
            <person name="Binneck E."/>
            <person name="de Melo N.F."/>
            <person name="da Silva R.H."/>
            <person name="de Melo A.L.T.M."/>
            <person name="Pandolfi V."/>
            <person name="Bustamante F.O."/>
            <person name="Brasileiro-Vidal A.C."/>
            <person name="Benko-Iseppon A.M."/>
        </authorList>
    </citation>
    <scope>NUCLEOTIDE SEQUENCE [LARGE SCALE GENOMIC DNA]</scope>
    <source>
        <tissue evidence="1">Leaves</tissue>
    </source>
</reference>
<proteinExistence type="predicted"/>
<dbReference type="EMBL" id="JASCZI010241663">
    <property type="protein sequence ID" value="MED6203917.1"/>
    <property type="molecule type" value="Genomic_DNA"/>
</dbReference>
<keyword evidence="2" id="KW-1185">Reference proteome</keyword>
<comment type="caution">
    <text evidence="1">The sequence shown here is derived from an EMBL/GenBank/DDBJ whole genome shotgun (WGS) entry which is preliminary data.</text>
</comment>
<accession>A0ABU6Y1Q8</accession>
<name>A0ABU6Y1Q8_9FABA</name>
<organism evidence="1 2">
    <name type="scientific">Stylosanthes scabra</name>
    <dbReference type="NCBI Taxonomy" id="79078"/>
    <lineage>
        <taxon>Eukaryota</taxon>
        <taxon>Viridiplantae</taxon>
        <taxon>Streptophyta</taxon>
        <taxon>Embryophyta</taxon>
        <taxon>Tracheophyta</taxon>
        <taxon>Spermatophyta</taxon>
        <taxon>Magnoliopsida</taxon>
        <taxon>eudicotyledons</taxon>
        <taxon>Gunneridae</taxon>
        <taxon>Pentapetalae</taxon>
        <taxon>rosids</taxon>
        <taxon>fabids</taxon>
        <taxon>Fabales</taxon>
        <taxon>Fabaceae</taxon>
        <taxon>Papilionoideae</taxon>
        <taxon>50 kb inversion clade</taxon>
        <taxon>dalbergioids sensu lato</taxon>
        <taxon>Dalbergieae</taxon>
        <taxon>Pterocarpus clade</taxon>
        <taxon>Stylosanthes</taxon>
    </lineage>
</organism>
<gene>
    <name evidence="1" type="ORF">PIB30_004047</name>
</gene>
<dbReference type="Proteomes" id="UP001341840">
    <property type="component" value="Unassembled WGS sequence"/>
</dbReference>
<evidence type="ECO:0000313" key="1">
    <source>
        <dbReference type="EMBL" id="MED6203917.1"/>
    </source>
</evidence>